<sequence length="881" mass="97019">MDTGAEQSLVGSRPEAPCLVKCDRARPACGPCIRLEIQCPGYQGTPKLLSQAEVSRSAAGIFEASGVVKRRIGSCVECRRSKCRCSRTRPTCKRCEEKGFTCTYSGPGEATADGRDPVKSPTPLTATPGHNPSTPVLTTPSASLVPLASSGGGSDAGRSVGESWLFAESIPEDPRLLRSLIDAYFEHVHPLRCLGFVHKPTFMRALERGIVKDEYIEALIYIMCAFGAKYLSWESHNRLPLYNDENEAPGFQWARKARDIAMRGMDIPSVQNLMALILISEYGASAHGNAIAFVLAGCCHRLARLLGLDHSYDANIKPGAEACDQESRRRLMWSCFVLDSIVGSGVDTHNSSKYSLPDIPLPASDEDFLAQYPNQTGEKLQAMERPEVTHNINYRGQLVYLVLLRTQVLRLIRQSLSAGDVENPGSPFRELLDNLESWYANMPSRLRVSDINIYIHKELNTLGAVFSLHFLYHAAITDLTRVSLPGFNFPLARTFEHVSDEFRQDCRQRCRHHADEISRLIEIGLRHGVRPFDDTFCFTAAYEVTKVQIIHSTTAAPRRGTGTDHGQAEANIRCNIRLMTLMGRDGSHVLVRPLISLLSRFGFRKLALEWDPRSPATDAEGAEISGPADSNHLSSVSTLRLARAEMQRHQSSANVTSPTFRSSTDAVDASSSSATTATQHHRRQRSGVHERTTTESPVLEHHSTTSSGHPQQQHYPDQRGDRTRYSSTLQQQQQDNDNTSPQTSMDFNTSLQPSTVTGFGPGPGPAPTGGDAMIVAPLHRILNVHGAQQQQQHQQHHLGASATAAAAAADMFPGVDASSSFLDAPISSDDVAAYDYTNLAAEMSDYITWNAADYTRWGLNFHPYSTTDDTAQHHNPQYHTF</sequence>
<dbReference type="GO" id="GO:0005634">
    <property type="term" value="C:nucleus"/>
    <property type="evidence" value="ECO:0007669"/>
    <property type="project" value="UniProtKB-SubCell"/>
</dbReference>
<dbReference type="PANTHER" id="PTHR47338">
    <property type="entry name" value="ZN(II)2CYS6 TRANSCRIPTION FACTOR (EUROFUNG)-RELATED"/>
    <property type="match status" value="1"/>
</dbReference>
<feature type="compositionally biased region" description="Polar residues" evidence="7">
    <location>
        <begin position="122"/>
        <end position="142"/>
    </location>
</feature>
<evidence type="ECO:0000256" key="5">
    <source>
        <dbReference type="ARBA" id="ARBA00023163"/>
    </source>
</evidence>
<evidence type="ECO:0000256" key="2">
    <source>
        <dbReference type="ARBA" id="ARBA00022723"/>
    </source>
</evidence>
<protein>
    <recommendedName>
        <fullName evidence="8">Zn(2)-C6 fungal-type domain-containing protein</fullName>
    </recommendedName>
</protein>
<dbReference type="InterPro" id="IPR036864">
    <property type="entry name" value="Zn2-C6_fun-type_DNA-bd_sf"/>
</dbReference>
<feature type="compositionally biased region" description="Basic and acidic residues" evidence="7">
    <location>
        <begin position="687"/>
        <end position="703"/>
    </location>
</feature>
<dbReference type="Pfam" id="PF00172">
    <property type="entry name" value="Zn_clus"/>
    <property type="match status" value="1"/>
</dbReference>
<dbReference type="AlphaFoldDB" id="A0AA39CU90"/>
<evidence type="ECO:0000256" key="1">
    <source>
        <dbReference type="ARBA" id="ARBA00004123"/>
    </source>
</evidence>
<dbReference type="Pfam" id="PF04082">
    <property type="entry name" value="Fungal_trans"/>
    <property type="match status" value="1"/>
</dbReference>
<accession>A0AA39CU90</accession>
<evidence type="ECO:0000256" key="7">
    <source>
        <dbReference type="SAM" id="MobiDB-lite"/>
    </source>
</evidence>
<feature type="region of interest" description="Disordered" evidence="7">
    <location>
        <begin position="110"/>
        <end position="142"/>
    </location>
</feature>
<evidence type="ECO:0000256" key="3">
    <source>
        <dbReference type="ARBA" id="ARBA00023015"/>
    </source>
</evidence>
<proteinExistence type="predicted"/>
<dbReference type="PROSITE" id="PS00463">
    <property type="entry name" value="ZN2_CY6_FUNGAL_1"/>
    <property type="match status" value="1"/>
</dbReference>
<feature type="region of interest" description="Disordered" evidence="7">
    <location>
        <begin position="614"/>
        <end position="772"/>
    </location>
</feature>
<evidence type="ECO:0000313" key="9">
    <source>
        <dbReference type="EMBL" id="KAJ9623335.1"/>
    </source>
</evidence>
<feature type="domain" description="Zn(2)-C6 fungal-type" evidence="8">
    <location>
        <begin position="74"/>
        <end position="104"/>
    </location>
</feature>
<dbReference type="SMART" id="SM00066">
    <property type="entry name" value="GAL4"/>
    <property type="match status" value="2"/>
</dbReference>
<feature type="compositionally biased region" description="Polar residues" evidence="7">
    <location>
        <begin position="704"/>
        <end position="715"/>
    </location>
</feature>
<dbReference type="SUPFAM" id="SSF57701">
    <property type="entry name" value="Zn2/Cys6 DNA-binding domain"/>
    <property type="match status" value="1"/>
</dbReference>
<dbReference type="CDD" id="cd12148">
    <property type="entry name" value="fungal_TF_MHR"/>
    <property type="match status" value="1"/>
</dbReference>
<evidence type="ECO:0000256" key="6">
    <source>
        <dbReference type="ARBA" id="ARBA00023242"/>
    </source>
</evidence>
<evidence type="ECO:0000259" key="8">
    <source>
        <dbReference type="PROSITE" id="PS50048"/>
    </source>
</evidence>
<dbReference type="GO" id="GO:0003677">
    <property type="term" value="F:DNA binding"/>
    <property type="evidence" value="ECO:0007669"/>
    <property type="project" value="UniProtKB-KW"/>
</dbReference>
<comment type="caution">
    <text evidence="9">The sequence shown here is derived from an EMBL/GenBank/DDBJ whole genome shotgun (WGS) entry which is preliminary data.</text>
</comment>
<dbReference type="InterPro" id="IPR050815">
    <property type="entry name" value="TF_fung"/>
</dbReference>
<dbReference type="GO" id="GO:0008270">
    <property type="term" value="F:zinc ion binding"/>
    <property type="evidence" value="ECO:0007669"/>
    <property type="project" value="InterPro"/>
</dbReference>
<dbReference type="Proteomes" id="UP001172681">
    <property type="component" value="Unassembled WGS sequence"/>
</dbReference>
<keyword evidence="3" id="KW-0805">Transcription regulation</keyword>
<keyword evidence="5" id="KW-0804">Transcription</keyword>
<evidence type="ECO:0000313" key="10">
    <source>
        <dbReference type="Proteomes" id="UP001172681"/>
    </source>
</evidence>
<dbReference type="EMBL" id="JAPDRN010000101">
    <property type="protein sequence ID" value="KAJ9623335.1"/>
    <property type="molecule type" value="Genomic_DNA"/>
</dbReference>
<evidence type="ECO:0000256" key="4">
    <source>
        <dbReference type="ARBA" id="ARBA00023125"/>
    </source>
</evidence>
<keyword evidence="6" id="KW-0539">Nucleus</keyword>
<dbReference type="GO" id="GO:0006351">
    <property type="term" value="P:DNA-templated transcription"/>
    <property type="evidence" value="ECO:0007669"/>
    <property type="project" value="InterPro"/>
</dbReference>
<dbReference type="PROSITE" id="PS50048">
    <property type="entry name" value="ZN2_CY6_FUNGAL_2"/>
    <property type="match status" value="1"/>
</dbReference>
<dbReference type="SMART" id="SM00906">
    <property type="entry name" value="Fungal_trans"/>
    <property type="match status" value="1"/>
</dbReference>
<feature type="compositionally biased region" description="Polar residues" evidence="7">
    <location>
        <begin position="649"/>
        <end position="661"/>
    </location>
</feature>
<keyword evidence="10" id="KW-1185">Reference proteome</keyword>
<dbReference type="InterPro" id="IPR007219">
    <property type="entry name" value="XnlR_reg_dom"/>
</dbReference>
<dbReference type="CDD" id="cd00067">
    <property type="entry name" value="GAL4"/>
    <property type="match status" value="2"/>
</dbReference>
<gene>
    <name evidence="9" type="ORF">H2204_011241</name>
</gene>
<dbReference type="GO" id="GO:0000981">
    <property type="term" value="F:DNA-binding transcription factor activity, RNA polymerase II-specific"/>
    <property type="evidence" value="ECO:0007669"/>
    <property type="project" value="InterPro"/>
</dbReference>
<name>A0AA39CU90_9EURO</name>
<dbReference type="Gene3D" id="4.10.240.10">
    <property type="entry name" value="Zn(2)-C6 fungal-type DNA-binding domain"/>
    <property type="match status" value="1"/>
</dbReference>
<feature type="compositionally biased region" description="Low complexity" evidence="7">
    <location>
        <begin position="662"/>
        <end position="678"/>
    </location>
</feature>
<comment type="subcellular location">
    <subcellularLocation>
        <location evidence="1">Nucleus</location>
    </subcellularLocation>
</comment>
<dbReference type="InterPro" id="IPR001138">
    <property type="entry name" value="Zn2Cys6_DnaBD"/>
</dbReference>
<organism evidence="9 10">
    <name type="scientific">Knufia peltigerae</name>
    <dbReference type="NCBI Taxonomy" id="1002370"/>
    <lineage>
        <taxon>Eukaryota</taxon>
        <taxon>Fungi</taxon>
        <taxon>Dikarya</taxon>
        <taxon>Ascomycota</taxon>
        <taxon>Pezizomycotina</taxon>
        <taxon>Eurotiomycetes</taxon>
        <taxon>Chaetothyriomycetidae</taxon>
        <taxon>Chaetothyriales</taxon>
        <taxon>Trichomeriaceae</taxon>
        <taxon>Knufia</taxon>
    </lineage>
</organism>
<keyword evidence="2" id="KW-0479">Metal-binding</keyword>
<feature type="compositionally biased region" description="Polar residues" evidence="7">
    <location>
        <begin position="739"/>
        <end position="752"/>
    </location>
</feature>
<reference evidence="9" key="1">
    <citation type="submission" date="2022-10" db="EMBL/GenBank/DDBJ databases">
        <title>Culturing micro-colonial fungi from biological soil crusts in the Mojave desert and describing Neophaeococcomyces mojavensis, and introducing the new genera and species Taxawa tesnikishii.</title>
        <authorList>
            <person name="Kurbessoian T."/>
            <person name="Stajich J.E."/>
        </authorList>
    </citation>
    <scope>NUCLEOTIDE SEQUENCE</scope>
    <source>
        <strain evidence="9">TK_35</strain>
    </source>
</reference>
<keyword evidence="4" id="KW-0238">DNA-binding</keyword>
<dbReference type="PANTHER" id="PTHR47338:SF7">
    <property type="entry name" value="ZN(II)2CYS6 TRANSCRIPTION FACTOR (EUROFUNG)"/>
    <property type="match status" value="1"/>
</dbReference>